<evidence type="ECO:0000256" key="1">
    <source>
        <dbReference type="ARBA" id="ARBA00007957"/>
    </source>
</evidence>
<dbReference type="GO" id="GO:0003700">
    <property type="term" value="F:DNA-binding transcription factor activity"/>
    <property type="evidence" value="ECO:0007669"/>
    <property type="project" value="InterPro"/>
</dbReference>
<dbReference type="AlphaFoldDB" id="A0A0W0ST80"/>
<reference evidence="8 9" key="1">
    <citation type="submission" date="2015-11" db="EMBL/GenBank/DDBJ databases">
        <title>Genomic analysis of 38 Legionella species identifies large and diverse effector repertoires.</title>
        <authorList>
            <person name="Burstein D."/>
            <person name="Amaro F."/>
            <person name="Zusman T."/>
            <person name="Lifshitz Z."/>
            <person name="Cohen O."/>
            <person name="Gilbert J.A."/>
            <person name="Pupko T."/>
            <person name="Shuman H.A."/>
            <person name="Segal G."/>
        </authorList>
    </citation>
    <scope>NUCLEOTIDE SEQUENCE [LARGE SCALE GENOMIC DNA]</scope>
    <source>
        <strain evidence="8 9">ATCC 43878</strain>
    </source>
</reference>
<dbReference type="InterPro" id="IPR036388">
    <property type="entry name" value="WH-like_DNA-bd_sf"/>
</dbReference>
<evidence type="ECO:0000256" key="4">
    <source>
        <dbReference type="ARBA" id="ARBA00023015"/>
    </source>
</evidence>
<dbReference type="GO" id="GO:0000976">
    <property type="term" value="F:transcription cis-regulatory region binding"/>
    <property type="evidence" value="ECO:0007669"/>
    <property type="project" value="TreeGrafter"/>
</dbReference>
<dbReference type="GO" id="GO:0045892">
    <property type="term" value="P:negative regulation of DNA-templated transcription"/>
    <property type="evidence" value="ECO:0007669"/>
    <property type="project" value="TreeGrafter"/>
</dbReference>
<keyword evidence="5" id="KW-0238">DNA-binding</keyword>
<dbReference type="EMBL" id="LNXV01000004">
    <property type="protein sequence ID" value="KTC86544.1"/>
    <property type="molecule type" value="Genomic_DNA"/>
</dbReference>
<accession>A0A0W0ST80</accession>
<keyword evidence="3 7" id="KW-0862">Zinc</keyword>
<dbReference type="InterPro" id="IPR036390">
    <property type="entry name" value="WH_DNA-bd_sf"/>
</dbReference>
<dbReference type="OrthoDB" id="9801127at2"/>
<dbReference type="Gene3D" id="3.30.1490.190">
    <property type="match status" value="1"/>
</dbReference>
<dbReference type="GO" id="GO:0005829">
    <property type="term" value="C:cytosol"/>
    <property type="evidence" value="ECO:0007669"/>
    <property type="project" value="TreeGrafter"/>
</dbReference>
<evidence type="ECO:0000256" key="7">
    <source>
        <dbReference type="PIRSR" id="PIRSR602481-1"/>
    </source>
</evidence>
<dbReference type="PATRIC" id="fig|29422.6.peg.509"/>
<keyword evidence="7" id="KW-0479">Metal-binding</keyword>
<dbReference type="PANTHER" id="PTHR33202:SF6">
    <property type="entry name" value="ZINC UPTAKE REGULATION PROTEIN"/>
    <property type="match status" value="1"/>
</dbReference>
<dbReference type="Gene3D" id="1.10.10.10">
    <property type="entry name" value="Winged helix-like DNA-binding domain superfamily/Winged helix DNA-binding domain"/>
    <property type="match status" value="1"/>
</dbReference>
<dbReference type="InterPro" id="IPR002481">
    <property type="entry name" value="FUR"/>
</dbReference>
<feature type="binding site" evidence="7">
    <location>
        <position position="140"/>
    </location>
    <ligand>
        <name>Zn(2+)</name>
        <dbReference type="ChEBI" id="CHEBI:29105"/>
    </ligand>
</feature>
<comment type="similarity">
    <text evidence="1">Belongs to the Fur family.</text>
</comment>
<evidence type="ECO:0000256" key="6">
    <source>
        <dbReference type="ARBA" id="ARBA00023163"/>
    </source>
</evidence>
<evidence type="ECO:0000256" key="3">
    <source>
        <dbReference type="ARBA" id="ARBA00022833"/>
    </source>
</evidence>
<organism evidence="8 9">
    <name type="scientific">Legionella brunensis</name>
    <dbReference type="NCBI Taxonomy" id="29422"/>
    <lineage>
        <taxon>Bacteria</taxon>
        <taxon>Pseudomonadati</taxon>
        <taxon>Pseudomonadota</taxon>
        <taxon>Gammaproteobacteria</taxon>
        <taxon>Legionellales</taxon>
        <taxon>Legionellaceae</taxon>
        <taxon>Legionella</taxon>
    </lineage>
</organism>
<evidence type="ECO:0000313" key="9">
    <source>
        <dbReference type="Proteomes" id="UP000054742"/>
    </source>
</evidence>
<evidence type="ECO:0000256" key="5">
    <source>
        <dbReference type="ARBA" id="ARBA00023125"/>
    </source>
</evidence>
<comment type="cofactor">
    <cofactor evidence="7">
        <name>Zn(2+)</name>
        <dbReference type="ChEBI" id="CHEBI:29105"/>
    </cofactor>
    <text evidence="7">Binds 1 zinc ion per subunit.</text>
</comment>
<dbReference type="SUPFAM" id="SSF46785">
    <property type="entry name" value="Winged helix' DNA-binding domain"/>
    <property type="match status" value="1"/>
</dbReference>
<dbReference type="InterPro" id="IPR043135">
    <property type="entry name" value="Fur_C"/>
</dbReference>
<keyword evidence="6" id="KW-0804">Transcription</keyword>
<dbReference type="STRING" id="29422.Lbru_0485"/>
<dbReference type="Pfam" id="PF01475">
    <property type="entry name" value="FUR"/>
    <property type="match status" value="1"/>
</dbReference>
<keyword evidence="4" id="KW-0805">Transcription regulation</keyword>
<feature type="binding site" evidence="7">
    <location>
        <position position="137"/>
    </location>
    <ligand>
        <name>Zn(2+)</name>
        <dbReference type="ChEBI" id="CHEBI:29105"/>
    </ligand>
</feature>
<dbReference type="GO" id="GO:0008270">
    <property type="term" value="F:zinc ion binding"/>
    <property type="evidence" value="ECO:0007669"/>
    <property type="project" value="TreeGrafter"/>
</dbReference>
<evidence type="ECO:0000256" key="2">
    <source>
        <dbReference type="ARBA" id="ARBA00022491"/>
    </source>
</evidence>
<feature type="binding site" evidence="7">
    <location>
        <position position="97"/>
    </location>
    <ligand>
        <name>Zn(2+)</name>
        <dbReference type="ChEBI" id="CHEBI:29105"/>
    </ligand>
</feature>
<evidence type="ECO:0000313" key="8">
    <source>
        <dbReference type="EMBL" id="KTC86544.1"/>
    </source>
</evidence>
<protein>
    <submittedName>
        <fullName evidence="8">Putative Ferric uptake regulator, Fur family</fullName>
    </submittedName>
</protein>
<dbReference type="RefSeq" id="WP_058440588.1">
    <property type="nucleotide sequence ID" value="NZ_CAAAHU010000025.1"/>
</dbReference>
<sequence>MIYPTPFLSYYASIDLKLTSLRKSVLFILWDSKRPLKAYEILEKLILIKQNSTPPSVYRVLDYFVDLGVVHKIESIQSYTLCHEPEKHLPSEVLMVCNNCHQVQEVYNNGMHVLVQQLAHDNHFYLGQDTIELKGLCEKCHSGVEDPLSK</sequence>
<feature type="binding site" evidence="7">
    <location>
        <position position="100"/>
    </location>
    <ligand>
        <name>Zn(2+)</name>
        <dbReference type="ChEBI" id="CHEBI:29105"/>
    </ligand>
</feature>
<keyword evidence="2" id="KW-0678">Repressor</keyword>
<gene>
    <name evidence="8" type="ORF">Lbru_0485</name>
</gene>
<dbReference type="PANTHER" id="PTHR33202">
    <property type="entry name" value="ZINC UPTAKE REGULATION PROTEIN"/>
    <property type="match status" value="1"/>
</dbReference>
<comment type="caution">
    <text evidence="8">The sequence shown here is derived from an EMBL/GenBank/DDBJ whole genome shotgun (WGS) entry which is preliminary data.</text>
</comment>
<dbReference type="GO" id="GO:1900376">
    <property type="term" value="P:regulation of secondary metabolite biosynthetic process"/>
    <property type="evidence" value="ECO:0007669"/>
    <property type="project" value="TreeGrafter"/>
</dbReference>
<keyword evidence="9" id="KW-1185">Reference proteome</keyword>
<dbReference type="Proteomes" id="UP000054742">
    <property type="component" value="Unassembled WGS sequence"/>
</dbReference>
<proteinExistence type="inferred from homology"/>
<name>A0A0W0ST80_9GAMM</name>